<evidence type="ECO:0000313" key="4">
    <source>
        <dbReference type="EMBL" id="CAE0708615.1"/>
    </source>
</evidence>
<feature type="transmembrane region" description="Helical" evidence="2">
    <location>
        <begin position="127"/>
        <end position="147"/>
    </location>
</feature>
<evidence type="ECO:0000256" key="2">
    <source>
        <dbReference type="SAM" id="Phobius"/>
    </source>
</evidence>
<keyword evidence="2" id="KW-0472">Membrane</keyword>
<dbReference type="InterPro" id="IPR052776">
    <property type="entry name" value="Chloro_ReproSupport/MetalTrans"/>
</dbReference>
<accession>A0A7S4EET8</accession>
<feature type="transmembrane region" description="Helical" evidence="2">
    <location>
        <begin position="159"/>
        <end position="184"/>
    </location>
</feature>
<sequence>MKNTTTFLLLSAILLSQDVNSFSASSSDLFRRVKPSTATTNNNYSNIQIPSTTERRRNVFSSVPNKSTTPKSNTRLAMAPGAGAVAGVLTGGVLGGALHAIAGPDHLAALLPRCIGQRWYKAGKIGILWGLGHGVSVTILGVLGYALKSQFQRAPGAKALLNGASHLMEFAVGLSLIFIGAMGLREAREWGEEMESLPAHSLSAAVAPTESSNQNSNRNRAVIFNGLLHGFSWDGAPSLAPALAVANWSGNLAFLSAYAAGTVAVMAIATSFIGEGTRRAGEIFNRPDLPQKLSFFTSLLAIAIGGIWCGLALM</sequence>
<organism evidence="4">
    <name type="scientific">Pseudo-nitzschia australis</name>
    <dbReference type="NCBI Taxonomy" id="44445"/>
    <lineage>
        <taxon>Eukaryota</taxon>
        <taxon>Sar</taxon>
        <taxon>Stramenopiles</taxon>
        <taxon>Ochrophyta</taxon>
        <taxon>Bacillariophyta</taxon>
        <taxon>Bacillariophyceae</taxon>
        <taxon>Bacillariophycidae</taxon>
        <taxon>Bacillariales</taxon>
        <taxon>Bacillariaceae</taxon>
        <taxon>Pseudo-nitzschia</taxon>
    </lineage>
</organism>
<reference evidence="4" key="1">
    <citation type="submission" date="2021-01" db="EMBL/GenBank/DDBJ databases">
        <authorList>
            <person name="Corre E."/>
            <person name="Pelletier E."/>
            <person name="Niang G."/>
            <person name="Scheremetjew M."/>
            <person name="Finn R."/>
            <person name="Kale V."/>
            <person name="Holt S."/>
            <person name="Cochrane G."/>
            <person name="Meng A."/>
            <person name="Brown T."/>
            <person name="Cohen L."/>
        </authorList>
    </citation>
    <scope>NUCLEOTIDE SEQUENCE</scope>
    <source>
        <strain evidence="4">10249 10 AB</strain>
    </source>
</reference>
<feature type="transmembrane region" description="Helical" evidence="2">
    <location>
        <begin position="252"/>
        <end position="273"/>
    </location>
</feature>
<keyword evidence="2" id="KW-1133">Transmembrane helix</keyword>
<dbReference type="PANTHER" id="PTHR33876:SF4">
    <property type="entry name" value="CHLOROPLAST PROTEIN FOR GROWTH AND FERTILITY 2"/>
    <property type="match status" value="1"/>
</dbReference>
<keyword evidence="2" id="KW-0812">Transmembrane</keyword>
<dbReference type="PANTHER" id="PTHR33876">
    <property type="entry name" value="UNNAMED PRODUCT"/>
    <property type="match status" value="1"/>
</dbReference>
<feature type="region of interest" description="Disordered" evidence="1">
    <location>
        <begin position="55"/>
        <end position="74"/>
    </location>
</feature>
<feature type="signal peptide" evidence="3">
    <location>
        <begin position="1"/>
        <end position="21"/>
    </location>
</feature>
<proteinExistence type="predicted"/>
<evidence type="ECO:0008006" key="5">
    <source>
        <dbReference type="Google" id="ProtNLM"/>
    </source>
</evidence>
<protein>
    <recommendedName>
        <fullName evidence="5">Nickel/cobalt efflux system</fullName>
    </recommendedName>
</protein>
<keyword evidence="3" id="KW-0732">Signal</keyword>
<feature type="transmembrane region" description="Helical" evidence="2">
    <location>
        <begin position="293"/>
        <end position="313"/>
    </location>
</feature>
<evidence type="ECO:0000256" key="3">
    <source>
        <dbReference type="SAM" id="SignalP"/>
    </source>
</evidence>
<dbReference type="AlphaFoldDB" id="A0A7S4EET8"/>
<evidence type="ECO:0000256" key="1">
    <source>
        <dbReference type="SAM" id="MobiDB-lite"/>
    </source>
</evidence>
<name>A0A7S4EET8_9STRA</name>
<feature type="compositionally biased region" description="Polar residues" evidence="1">
    <location>
        <begin position="59"/>
        <end position="74"/>
    </location>
</feature>
<gene>
    <name evidence="4" type="ORF">PAUS00366_LOCUS1335</name>
</gene>
<dbReference type="EMBL" id="HBIX01001798">
    <property type="protein sequence ID" value="CAE0708615.1"/>
    <property type="molecule type" value="Transcribed_RNA"/>
</dbReference>
<feature type="chain" id="PRO_5031074843" description="Nickel/cobalt efflux system" evidence="3">
    <location>
        <begin position="22"/>
        <end position="314"/>
    </location>
</feature>